<dbReference type="InParanoid" id="G7DWW5"/>
<name>G7DWW5_MIXOS</name>
<dbReference type="eggNOG" id="KOG2317">
    <property type="taxonomic scope" value="Eukaryota"/>
</dbReference>
<dbReference type="OMA" id="GSYFKEP"/>
<dbReference type="HOGENOM" id="CLU_100715_7_0_1"/>
<dbReference type="PANTHER" id="PTHR11803">
    <property type="entry name" value="2-IMINOBUTANOATE/2-IMINOPROPANOATE DEAMINASE RIDA"/>
    <property type="match status" value="1"/>
</dbReference>
<dbReference type="InterPro" id="IPR006056">
    <property type="entry name" value="RidA"/>
</dbReference>
<dbReference type="FunFam" id="3.30.1330.40:FF:000001">
    <property type="entry name" value="L-PSP family endoribonuclease"/>
    <property type="match status" value="1"/>
</dbReference>
<dbReference type="RefSeq" id="XP_014564726.1">
    <property type="nucleotide sequence ID" value="XM_014709240.1"/>
</dbReference>
<reference evidence="2 3" key="2">
    <citation type="journal article" date="2012" name="Open Biol.">
        <title>Characteristics of nucleosomes and linker DNA regions on the genome of the basidiomycete Mixia osmundae revealed by mono- and dinucleosome mapping.</title>
        <authorList>
            <person name="Nishida H."/>
            <person name="Kondo S."/>
            <person name="Matsumoto T."/>
            <person name="Suzuki Y."/>
            <person name="Yoshikawa H."/>
            <person name="Taylor T.D."/>
            <person name="Sugiyama J."/>
        </authorList>
    </citation>
    <scope>NUCLEOTIDE SEQUENCE [LARGE SCALE GENOMIC DNA]</scope>
    <source>
        <strain evidence="3">CBS 9802 / IAM 14324 / JCM 22182 / KY 12970</strain>
    </source>
</reference>
<dbReference type="EMBL" id="BABT02000054">
    <property type="protein sequence ID" value="GAA95062.1"/>
    <property type="molecule type" value="Genomic_DNA"/>
</dbReference>
<evidence type="ECO:0000313" key="3">
    <source>
        <dbReference type="Proteomes" id="UP000009131"/>
    </source>
</evidence>
<dbReference type="NCBIfam" id="TIGR00004">
    <property type="entry name" value="Rid family detoxifying hydrolase"/>
    <property type="match status" value="1"/>
</dbReference>
<comment type="similarity">
    <text evidence="1">Belongs to the RutC family.</text>
</comment>
<gene>
    <name evidence="2" type="primary">Mo01717</name>
    <name evidence="2" type="ORF">E5Q_01717</name>
</gene>
<dbReference type="Proteomes" id="UP000009131">
    <property type="component" value="Unassembled WGS sequence"/>
</dbReference>
<keyword evidence="3" id="KW-1185">Reference proteome</keyword>
<proteinExistence type="inferred from homology"/>
<dbReference type="RefSeq" id="XP_014566695.1">
    <property type="nucleotide sequence ID" value="XM_014711209.1"/>
</dbReference>
<dbReference type="Pfam" id="PF01042">
    <property type="entry name" value="Ribonuc_L-PSP"/>
    <property type="match status" value="1"/>
</dbReference>
<dbReference type="Gene3D" id="3.30.1330.40">
    <property type="entry name" value="RutC-like"/>
    <property type="match status" value="1"/>
</dbReference>
<organism evidence="2 3">
    <name type="scientific">Mixia osmundae (strain CBS 9802 / IAM 14324 / JCM 22182 / KY 12970)</name>
    <dbReference type="NCBI Taxonomy" id="764103"/>
    <lineage>
        <taxon>Eukaryota</taxon>
        <taxon>Fungi</taxon>
        <taxon>Dikarya</taxon>
        <taxon>Basidiomycota</taxon>
        <taxon>Pucciniomycotina</taxon>
        <taxon>Mixiomycetes</taxon>
        <taxon>Mixiales</taxon>
        <taxon>Mixiaceae</taxon>
        <taxon>Mixia</taxon>
    </lineage>
</organism>
<dbReference type="InterPro" id="IPR019897">
    <property type="entry name" value="RidA_CS"/>
</dbReference>
<dbReference type="PROSITE" id="PS01094">
    <property type="entry name" value="UPF0076"/>
    <property type="match status" value="1"/>
</dbReference>
<protein>
    <submittedName>
        <fullName evidence="2">Uncharacterized protein</fullName>
    </submittedName>
</protein>
<dbReference type="GO" id="GO:0005739">
    <property type="term" value="C:mitochondrion"/>
    <property type="evidence" value="ECO:0007669"/>
    <property type="project" value="TreeGrafter"/>
</dbReference>
<dbReference type="STRING" id="764103.G7DWW5"/>
<comment type="caution">
    <text evidence="2">The sequence shown here is derived from an EMBL/GenBank/DDBJ whole genome shotgun (WGS) entry which is preliminary data.</text>
</comment>
<dbReference type="AlphaFoldDB" id="G7DWW5"/>
<dbReference type="InterPro" id="IPR006175">
    <property type="entry name" value="YjgF/YER057c/UK114"/>
</dbReference>
<dbReference type="CDD" id="cd00448">
    <property type="entry name" value="YjgF_YER057c_UK114_family"/>
    <property type="match status" value="1"/>
</dbReference>
<evidence type="ECO:0000256" key="1">
    <source>
        <dbReference type="ARBA" id="ARBA00010552"/>
    </source>
</evidence>
<reference evidence="2 3" key="1">
    <citation type="journal article" date="2011" name="J. Gen. Appl. Microbiol.">
        <title>Draft genome sequencing of the enigmatic basidiomycete Mixia osmundae.</title>
        <authorList>
            <person name="Nishida H."/>
            <person name="Nagatsuka Y."/>
            <person name="Sugiyama J."/>
        </authorList>
    </citation>
    <scope>NUCLEOTIDE SEQUENCE [LARGE SCALE GENOMIC DNA]</scope>
    <source>
        <strain evidence="3">CBS 9802 / IAM 14324 / JCM 22182 / KY 12970</strain>
    </source>
</reference>
<accession>G7DWW5</accession>
<dbReference type="SUPFAM" id="SSF55298">
    <property type="entry name" value="YjgF-like"/>
    <property type="match status" value="1"/>
</dbReference>
<dbReference type="GO" id="GO:0019239">
    <property type="term" value="F:deaminase activity"/>
    <property type="evidence" value="ECO:0007669"/>
    <property type="project" value="TreeGrafter"/>
</dbReference>
<evidence type="ECO:0000313" key="2">
    <source>
        <dbReference type="EMBL" id="GAA95062.1"/>
    </source>
</evidence>
<dbReference type="InterPro" id="IPR035959">
    <property type="entry name" value="RutC-like_sf"/>
</dbReference>
<dbReference type="GO" id="GO:0005829">
    <property type="term" value="C:cytosol"/>
    <property type="evidence" value="ECO:0007669"/>
    <property type="project" value="TreeGrafter"/>
</dbReference>
<dbReference type="PANTHER" id="PTHR11803:SF58">
    <property type="entry name" value="PROTEIN HMF1-RELATED"/>
    <property type="match status" value="1"/>
</dbReference>
<dbReference type="OrthoDB" id="309640at2759"/>
<sequence>MSSSIQVVETKNAPAAVGAYSQAIKYNGLVYTSGTIPLDPVSMKIIDGAIEEQTTQVFTNLKAVLEASGASLSSVLKTTVFLKDMNDFPKFNAVYAKYLPNKPARSTVQVARLPMDVLVEIEALAHRQNSEKGALLLTSSAKE</sequence>
<dbReference type="FunCoup" id="G7DWW5">
    <property type="interactions" value="194"/>
</dbReference>